<keyword evidence="2" id="KW-1133">Transmembrane helix</keyword>
<feature type="compositionally biased region" description="Low complexity" evidence="1">
    <location>
        <begin position="28"/>
        <end position="38"/>
    </location>
</feature>
<dbReference type="SUPFAM" id="SSF81995">
    <property type="entry name" value="beta-sandwich domain of Sec23/24"/>
    <property type="match status" value="1"/>
</dbReference>
<protein>
    <submittedName>
        <fullName evidence="3">Uncharacterized protein</fullName>
    </submittedName>
</protein>
<dbReference type="EMBL" id="KZ851852">
    <property type="protein sequence ID" value="RDK42677.1"/>
    <property type="molecule type" value="Genomic_DNA"/>
</dbReference>
<organism evidence="3 4">
    <name type="scientific">Aspergillus phoenicis ATCC 13157</name>
    <dbReference type="NCBI Taxonomy" id="1353007"/>
    <lineage>
        <taxon>Eukaryota</taxon>
        <taxon>Fungi</taxon>
        <taxon>Dikarya</taxon>
        <taxon>Ascomycota</taxon>
        <taxon>Pezizomycotina</taxon>
        <taxon>Eurotiomycetes</taxon>
        <taxon>Eurotiomycetidae</taxon>
        <taxon>Eurotiales</taxon>
        <taxon>Aspergillaceae</taxon>
        <taxon>Aspergillus</taxon>
    </lineage>
</organism>
<keyword evidence="2" id="KW-0472">Membrane</keyword>
<name>A0A370PKF4_ASPPH</name>
<keyword evidence="2" id="KW-0812">Transmembrane</keyword>
<proteinExistence type="predicted"/>
<gene>
    <name evidence="3" type="ORF">M752DRAFT_335452</name>
</gene>
<dbReference type="AlphaFoldDB" id="A0A370PKF4"/>
<sequence>MAENERRYQPPPGTPPNFYAGPPPQTPQPAASYGYPQGPAYPPQGPPPQSMQYPAPMPAQQAPPGPLRIQNCAMVERFSIEQISASSRQKSGMSKTKTLLFTILITLLSLCTAAALIVASIAMKKTQELEDFKSSLFISDLERIFNSTAYAIANSGPDAPACHDYTAETITGQTTLPGNCVSVEESYNMWVTRLADNCTPYIFAEENCTGVFRGFEKIATPACIVAAGGGRLSGQSGDFYRSFRISCT</sequence>
<evidence type="ECO:0000256" key="2">
    <source>
        <dbReference type="SAM" id="Phobius"/>
    </source>
</evidence>
<dbReference type="Proteomes" id="UP000254937">
    <property type="component" value="Unassembled WGS sequence"/>
</dbReference>
<evidence type="ECO:0000256" key="1">
    <source>
        <dbReference type="SAM" id="MobiDB-lite"/>
    </source>
</evidence>
<feature type="compositionally biased region" description="Pro residues" evidence="1">
    <location>
        <begin position="9"/>
        <end position="27"/>
    </location>
</feature>
<reference evidence="3 4" key="1">
    <citation type="submission" date="2018-07" db="EMBL/GenBank/DDBJ databases">
        <title>Section-level genome sequencing of Aspergillus section Nigri to investigate inter- and intra-species variation.</title>
        <authorList>
            <consortium name="DOE Joint Genome Institute"/>
            <person name="Vesth T.C."/>
            <person name="Nybo J.L."/>
            <person name="Theobald S."/>
            <person name="Frisvad J.C."/>
            <person name="Larsen T.O."/>
            <person name="Nielsen K.F."/>
            <person name="Hoof J.B."/>
            <person name="Brandl J."/>
            <person name="Salamov A."/>
            <person name="Riley R."/>
            <person name="Gladden J.M."/>
            <person name="Phatale P."/>
            <person name="Nielsen M.T."/>
            <person name="Lyhne E.K."/>
            <person name="Kogle M.E."/>
            <person name="Strasser K."/>
            <person name="McDonnell E."/>
            <person name="Barry K."/>
            <person name="Clum A."/>
            <person name="Chen C."/>
            <person name="Nolan M."/>
            <person name="Sandor L."/>
            <person name="Kuo A."/>
            <person name="Lipzen A."/>
            <person name="Hainaut M."/>
            <person name="Drula E."/>
            <person name="Tsang A."/>
            <person name="Magnuson J.K."/>
            <person name="Henrissat B."/>
            <person name="Wiebenga A."/>
            <person name="Simmons B.A."/>
            <person name="Makela M.R."/>
            <person name="De vries R.P."/>
            <person name="Grigoriev I.V."/>
            <person name="Mortensen U.H."/>
            <person name="Baker S.E."/>
            <person name="Andersen M.R."/>
        </authorList>
    </citation>
    <scope>NUCLEOTIDE SEQUENCE [LARGE SCALE GENOMIC DNA]</scope>
    <source>
        <strain evidence="3 4">ATCC 13157</strain>
    </source>
</reference>
<accession>A0A370PKF4</accession>
<feature type="transmembrane region" description="Helical" evidence="2">
    <location>
        <begin position="98"/>
        <end position="123"/>
    </location>
</feature>
<feature type="region of interest" description="Disordered" evidence="1">
    <location>
        <begin position="1"/>
        <end position="66"/>
    </location>
</feature>
<feature type="compositionally biased region" description="Pro residues" evidence="1">
    <location>
        <begin position="39"/>
        <end position="66"/>
    </location>
</feature>
<evidence type="ECO:0000313" key="4">
    <source>
        <dbReference type="Proteomes" id="UP000254937"/>
    </source>
</evidence>
<keyword evidence="4" id="KW-1185">Reference proteome</keyword>
<evidence type="ECO:0000313" key="3">
    <source>
        <dbReference type="EMBL" id="RDK42677.1"/>
    </source>
</evidence>